<sequence>MSATRPRGPRTRLLWITGVLTALLLAGVVSYYASASPDGLEKVAADHGIDRKTEEHAAKDSPLADYQARDIVDPRLSGGLAGVVGVGATLALGTGLFWLVRRRPQDGRGEDAAQQDAAPQGAPEQDTGAEGSPEAEASGEAAPAADGTGTATRTTTGTAPGTERAATARGER</sequence>
<evidence type="ECO:0000313" key="10">
    <source>
        <dbReference type="Proteomes" id="UP000028058"/>
    </source>
</evidence>
<feature type="transmembrane region" description="Helical" evidence="7">
    <location>
        <begin position="12"/>
        <end position="33"/>
    </location>
</feature>
<dbReference type="InterPro" id="IPR025937">
    <property type="entry name" value="PDGLE_dom"/>
</dbReference>
<evidence type="ECO:0000259" key="8">
    <source>
        <dbReference type="Pfam" id="PF13190"/>
    </source>
</evidence>
<dbReference type="Proteomes" id="UP000028058">
    <property type="component" value="Unassembled WGS sequence"/>
</dbReference>
<keyword evidence="5 7" id="KW-0472">Membrane</keyword>
<evidence type="ECO:0000256" key="2">
    <source>
        <dbReference type="ARBA" id="ARBA00022475"/>
    </source>
</evidence>
<keyword evidence="4 7" id="KW-1133">Transmembrane helix</keyword>
<accession>A0A3M8EVJ2</accession>
<proteinExistence type="predicted"/>
<protein>
    <recommendedName>
        <fullName evidence="8">PDGLE domain-containing protein</fullName>
    </recommendedName>
</protein>
<evidence type="ECO:0000256" key="3">
    <source>
        <dbReference type="ARBA" id="ARBA00022692"/>
    </source>
</evidence>
<dbReference type="Pfam" id="PF13190">
    <property type="entry name" value="PDGLE"/>
    <property type="match status" value="1"/>
</dbReference>
<keyword evidence="3 7" id="KW-0812">Transmembrane</keyword>
<keyword evidence="2" id="KW-1003">Cell membrane</keyword>
<evidence type="ECO:0000256" key="7">
    <source>
        <dbReference type="SAM" id="Phobius"/>
    </source>
</evidence>
<dbReference type="OrthoDB" id="5395048at2"/>
<reference evidence="9 10" key="1">
    <citation type="journal article" date="2014" name="Genome Announc.">
        <title>Draft Genome Sequence of Streptomyces fradiae ATCC 19609, a Strain Highly Sensitive to Antibiotics.</title>
        <authorList>
            <person name="Bekker O.B."/>
            <person name="Klimina K.M."/>
            <person name="Vatlin A.A."/>
            <person name="Zakharevich N.V."/>
            <person name="Kasianov A.S."/>
            <person name="Danilenko V.N."/>
        </authorList>
    </citation>
    <scope>NUCLEOTIDE SEQUENCE [LARGE SCALE GENOMIC DNA]</scope>
    <source>
        <strain evidence="9 10">ATCC 19609</strain>
    </source>
</reference>
<evidence type="ECO:0000313" key="9">
    <source>
        <dbReference type="EMBL" id="RKM96035.1"/>
    </source>
</evidence>
<dbReference type="AlphaFoldDB" id="A0A3M8EVJ2"/>
<keyword evidence="10" id="KW-1185">Reference proteome</keyword>
<feature type="compositionally biased region" description="Low complexity" evidence="6">
    <location>
        <begin position="112"/>
        <end position="172"/>
    </location>
</feature>
<feature type="transmembrane region" description="Helical" evidence="7">
    <location>
        <begin position="79"/>
        <end position="100"/>
    </location>
</feature>
<evidence type="ECO:0000256" key="5">
    <source>
        <dbReference type="ARBA" id="ARBA00023136"/>
    </source>
</evidence>
<dbReference type="GO" id="GO:0005886">
    <property type="term" value="C:plasma membrane"/>
    <property type="evidence" value="ECO:0007669"/>
    <property type="project" value="UniProtKB-SubCell"/>
</dbReference>
<gene>
    <name evidence="9" type="ORF">SFRA_013710</name>
</gene>
<name>A0A3M8EVJ2_9ACTN</name>
<evidence type="ECO:0000256" key="1">
    <source>
        <dbReference type="ARBA" id="ARBA00004236"/>
    </source>
</evidence>
<comment type="caution">
    <text evidence="9">The sequence shown here is derived from an EMBL/GenBank/DDBJ whole genome shotgun (WGS) entry which is preliminary data.</text>
</comment>
<feature type="domain" description="PDGLE" evidence="8">
    <location>
        <begin position="13"/>
        <end position="102"/>
    </location>
</feature>
<feature type="region of interest" description="Disordered" evidence="6">
    <location>
        <begin position="105"/>
        <end position="172"/>
    </location>
</feature>
<organism evidence="9 10">
    <name type="scientific">Streptomyces xinghaiensis</name>
    <dbReference type="NCBI Taxonomy" id="1038928"/>
    <lineage>
        <taxon>Bacteria</taxon>
        <taxon>Bacillati</taxon>
        <taxon>Actinomycetota</taxon>
        <taxon>Actinomycetes</taxon>
        <taxon>Kitasatosporales</taxon>
        <taxon>Streptomycetaceae</taxon>
        <taxon>Streptomyces</taxon>
    </lineage>
</organism>
<comment type="subcellular location">
    <subcellularLocation>
        <location evidence="1">Cell membrane</location>
    </subcellularLocation>
</comment>
<dbReference type="EMBL" id="JNAD02000005">
    <property type="protein sequence ID" value="RKM96035.1"/>
    <property type="molecule type" value="Genomic_DNA"/>
</dbReference>
<evidence type="ECO:0000256" key="4">
    <source>
        <dbReference type="ARBA" id="ARBA00022989"/>
    </source>
</evidence>
<evidence type="ECO:0000256" key="6">
    <source>
        <dbReference type="SAM" id="MobiDB-lite"/>
    </source>
</evidence>